<accession>A0A517WEN4</accession>
<evidence type="ECO:0000313" key="2">
    <source>
        <dbReference type="Proteomes" id="UP000320722"/>
    </source>
</evidence>
<proteinExistence type="predicted"/>
<protein>
    <submittedName>
        <fullName evidence="1">Uncharacterized protein</fullName>
    </submittedName>
</protein>
<evidence type="ECO:0000313" key="1">
    <source>
        <dbReference type="EMBL" id="QDU03691.1"/>
    </source>
</evidence>
<dbReference type="InterPro" id="IPR045633">
    <property type="entry name" value="DUF6414"/>
</dbReference>
<dbReference type="EMBL" id="CP036347">
    <property type="protein sequence ID" value="QDU03691.1"/>
    <property type="molecule type" value="Genomic_DNA"/>
</dbReference>
<reference evidence="1 2" key="1">
    <citation type="submission" date="2019-02" db="EMBL/GenBank/DDBJ databases">
        <title>Deep-cultivation of Planctomycetes and their phenomic and genomic characterization uncovers novel biology.</title>
        <authorList>
            <person name="Wiegand S."/>
            <person name="Jogler M."/>
            <person name="Boedeker C."/>
            <person name="Pinto D."/>
            <person name="Vollmers J."/>
            <person name="Rivas-Marin E."/>
            <person name="Kohn T."/>
            <person name="Peeters S.H."/>
            <person name="Heuer A."/>
            <person name="Rast P."/>
            <person name="Oberbeckmann S."/>
            <person name="Bunk B."/>
            <person name="Jeske O."/>
            <person name="Meyerdierks A."/>
            <person name="Storesund J.E."/>
            <person name="Kallscheuer N."/>
            <person name="Luecker S."/>
            <person name="Lage O.M."/>
            <person name="Pohl T."/>
            <person name="Merkel B.J."/>
            <person name="Hornburger P."/>
            <person name="Mueller R.-W."/>
            <person name="Bruemmer F."/>
            <person name="Labrenz M."/>
            <person name="Spormann A.M."/>
            <person name="Op den Camp H."/>
            <person name="Overmann J."/>
            <person name="Amann R."/>
            <person name="Jetten M.S.M."/>
            <person name="Mascher T."/>
            <person name="Medema M.H."/>
            <person name="Devos D.P."/>
            <person name="Kaster A.-K."/>
            <person name="Ovreas L."/>
            <person name="Rohde M."/>
            <person name="Galperin M.Y."/>
            <person name="Jogler C."/>
        </authorList>
    </citation>
    <scope>NUCLEOTIDE SEQUENCE [LARGE SCALE GENOMIC DNA]</scope>
    <source>
        <strain evidence="1 2">V6</strain>
    </source>
</reference>
<gene>
    <name evidence="1" type="ORF">V6x_34140</name>
</gene>
<sequence>MISASDLVIPVYLNQQIVFDLVAVLRGGIASVTQISQTDKTAKDESRQIGSSFGVGAAFSSLLKIDLSGKRDQTSSENSTTTQTEDRIHTPVSLFITLRSILHENNYLKDITSDATLATKVSPGDLVEFSTALKRNPLLETLESFIEMMDMIQTFIDTPKGKGKQKNEMSEIKKQITSLVKSLQAGDTADLTTPPLESGHRAVISLETQNLNDPTMSDLVDGTFRVVGKVTRSISATDEAISLNRKSAINRLPPAAMEQFKTAFQSPELASMSFPELEWEIPGPAIQVLPIAIFA</sequence>
<organism evidence="1 2">
    <name type="scientific">Gimesia chilikensis</name>
    <dbReference type="NCBI Taxonomy" id="2605989"/>
    <lineage>
        <taxon>Bacteria</taxon>
        <taxon>Pseudomonadati</taxon>
        <taxon>Planctomycetota</taxon>
        <taxon>Planctomycetia</taxon>
        <taxon>Planctomycetales</taxon>
        <taxon>Planctomycetaceae</taxon>
        <taxon>Gimesia</taxon>
    </lineage>
</organism>
<name>A0A517WEN4_9PLAN</name>
<dbReference type="RefSeq" id="WP_145041532.1">
    <property type="nucleotide sequence ID" value="NZ_CP036347.1"/>
</dbReference>
<dbReference type="Proteomes" id="UP000320722">
    <property type="component" value="Chromosome"/>
</dbReference>
<dbReference type="AlphaFoldDB" id="A0A517WEN4"/>
<dbReference type="Pfam" id="PF19952">
    <property type="entry name" value="DUF6414"/>
    <property type="match status" value="1"/>
</dbReference>